<dbReference type="EMBL" id="CP063073">
    <property type="protein sequence ID" value="QOQ76571.1"/>
    <property type="molecule type" value="Genomic_DNA"/>
</dbReference>
<sequence length="178" mass="19828">MILMINPSTHSPIDLAMSGPRLDEQPASESQVNTAGANENAGPAAYEQAIQKFVRNGKNPELLQLREGLLDVLKQYEVRRGDSKPPEFDQYLLDLLFHNKRGVVNLVEPIVETERGRIIFSLSELPIDQFMVWKGLKPPLNKRELQQVIDALPSKPELPPRTSAGGLRALIQLGNKSV</sequence>
<dbReference type="AlphaFoldDB" id="A0A7M1KJN4"/>
<protein>
    <submittedName>
        <fullName evidence="2">Uncharacterized protein</fullName>
    </submittedName>
</protein>
<name>A0A7M1KJN4_9PSED</name>
<dbReference type="RefSeq" id="WP_197627558.1">
    <property type="nucleotide sequence ID" value="NZ_CP063073.1"/>
</dbReference>
<reference evidence="2 3" key="1">
    <citation type="submission" date="2020-10" db="EMBL/GenBank/DDBJ databases">
        <title>High quality whole genome sequence of Pseudomonas poae PMA22.</title>
        <authorList>
            <person name="Hernandez J.G."/>
            <person name="Rodriguez P."/>
            <person name="Cuevas C."/>
            <person name="de la Calle F."/>
            <person name="Galan B."/>
            <person name="Garcia J.L."/>
        </authorList>
    </citation>
    <scope>NUCLEOTIDE SEQUENCE [LARGE SCALE GENOMIC DNA]</scope>
    <source>
        <strain evidence="2 3">PMA22</strain>
    </source>
</reference>
<dbReference type="Proteomes" id="UP000594923">
    <property type="component" value="Chromosome"/>
</dbReference>
<evidence type="ECO:0000313" key="2">
    <source>
        <dbReference type="EMBL" id="QOQ76571.1"/>
    </source>
</evidence>
<feature type="region of interest" description="Disordered" evidence="1">
    <location>
        <begin position="1"/>
        <end position="39"/>
    </location>
</feature>
<proteinExistence type="predicted"/>
<gene>
    <name evidence="2" type="ORF">IMF22_05850</name>
</gene>
<accession>A0A7M1KJN4</accession>
<organism evidence="2 3">
    <name type="scientific">Pseudomonas poae</name>
    <dbReference type="NCBI Taxonomy" id="200451"/>
    <lineage>
        <taxon>Bacteria</taxon>
        <taxon>Pseudomonadati</taxon>
        <taxon>Pseudomonadota</taxon>
        <taxon>Gammaproteobacteria</taxon>
        <taxon>Pseudomonadales</taxon>
        <taxon>Pseudomonadaceae</taxon>
        <taxon>Pseudomonas</taxon>
    </lineage>
</organism>
<feature type="compositionally biased region" description="Polar residues" evidence="1">
    <location>
        <begin position="1"/>
        <end position="11"/>
    </location>
</feature>
<feature type="compositionally biased region" description="Polar residues" evidence="1">
    <location>
        <begin position="27"/>
        <end position="37"/>
    </location>
</feature>
<evidence type="ECO:0000313" key="3">
    <source>
        <dbReference type="Proteomes" id="UP000594923"/>
    </source>
</evidence>
<evidence type="ECO:0000256" key="1">
    <source>
        <dbReference type="SAM" id="MobiDB-lite"/>
    </source>
</evidence>